<protein>
    <recommendedName>
        <fullName evidence="4">DUF2790 domain-containing protein</fullName>
    </recommendedName>
</protein>
<accession>A0A5E7IMP6</accession>
<evidence type="ECO:0008006" key="4">
    <source>
        <dbReference type="Google" id="ProtNLM"/>
    </source>
</evidence>
<proteinExistence type="predicted"/>
<name>A0A5E7IMP6_PSEFL</name>
<dbReference type="Pfam" id="PF10976">
    <property type="entry name" value="DUF2790"/>
    <property type="match status" value="1"/>
</dbReference>
<keyword evidence="1" id="KW-0732">Signal</keyword>
<dbReference type="AlphaFoldDB" id="A0A5E7IMP6"/>
<gene>
    <name evidence="2" type="ORF">PS880_01555</name>
</gene>
<evidence type="ECO:0000256" key="1">
    <source>
        <dbReference type="SAM" id="SignalP"/>
    </source>
</evidence>
<reference evidence="2 3" key="1">
    <citation type="submission" date="2019-09" db="EMBL/GenBank/DDBJ databases">
        <authorList>
            <person name="Chandra G."/>
            <person name="Truman W A."/>
        </authorList>
    </citation>
    <scope>NUCLEOTIDE SEQUENCE [LARGE SCALE GENOMIC DNA]</scope>
    <source>
        <strain evidence="2">PS880</strain>
    </source>
</reference>
<feature type="chain" id="PRO_5022854863" description="DUF2790 domain-containing protein" evidence="1">
    <location>
        <begin position="19"/>
        <end position="76"/>
    </location>
</feature>
<dbReference type="OrthoDB" id="6903763at2"/>
<dbReference type="RefSeq" id="WP_150779271.1">
    <property type="nucleotide sequence ID" value="NZ_CABVIH010000006.1"/>
</dbReference>
<dbReference type="Proteomes" id="UP000375525">
    <property type="component" value="Unassembled WGS sequence"/>
</dbReference>
<organism evidence="2 3">
    <name type="scientific">Pseudomonas fluorescens</name>
    <dbReference type="NCBI Taxonomy" id="294"/>
    <lineage>
        <taxon>Bacteria</taxon>
        <taxon>Pseudomonadati</taxon>
        <taxon>Pseudomonadota</taxon>
        <taxon>Gammaproteobacteria</taxon>
        <taxon>Pseudomonadales</taxon>
        <taxon>Pseudomonadaceae</taxon>
        <taxon>Pseudomonas</taxon>
    </lineage>
</organism>
<evidence type="ECO:0000313" key="2">
    <source>
        <dbReference type="EMBL" id="VVO76027.1"/>
    </source>
</evidence>
<evidence type="ECO:0000313" key="3">
    <source>
        <dbReference type="Proteomes" id="UP000375525"/>
    </source>
</evidence>
<sequence precursor="true">MKFLALPALLLCSVTAMASGQNAETYDYSQHLDIAKVIEFEAVPDVCELVTTHMTYEDHQGQRHVLAYQVMGKNCY</sequence>
<dbReference type="InterPro" id="IPR021245">
    <property type="entry name" value="DUF2790"/>
</dbReference>
<dbReference type="Gene3D" id="2.30.140.50">
    <property type="entry name" value="Protein of unknown function DUF2790"/>
    <property type="match status" value="1"/>
</dbReference>
<feature type="signal peptide" evidence="1">
    <location>
        <begin position="1"/>
        <end position="18"/>
    </location>
</feature>
<dbReference type="EMBL" id="CABVIH010000006">
    <property type="protein sequence ID" value="VVO76027.1"/>
    <property type="molecule type" value="Genomic_DNA"/>
</dbReference>